<dbReference type="PANTHER" id="PTHR38695:SF1">
    <property type="entry name" value="AMINO ACID PERMEASE_ SLC12A DOMAIN-CONTAINING PROTEIN"/>
    <property type="match status" value="1"/>
</dbReference>
<feature type="domain" description="Luciferase" evidence="2">
    <location>
        <begin position="80"/>
        <end position="143"/>
    </location>
</feature>
<feature type="region of interest" description="Disordered" evidence="1">
    <location>
        <begin position="1"/>
        <end position="26"/>
    </location>
</feature>
<dbReference type="InterPro" id="IPR040841">
    <property type="entry name" value="Luciferase_dom"/>
</dbReference>
<keyword evidence="4" id="KW-1185">Reference proteome</keyword>
<evidence type="ECO:0000313" key="3">
    <source>
        <dbReference type="EMBL" id="RZS39283.1"/>
    </source>
</evidence>
<comment type="caution">
    <text evidence="3">The sequence shown here is derived from an EMBL/GenBank/DDBJ whole genome shotgun (WGS) entry which is preliminary data.</text>
</comment>
<proteinExistence type="predicted"/>
<dbReference type="PANTHER" id="PTHR38695">
    <property type="entry name" value="AMINO ACID PERMEASE_ SLC12A DOMAIN-CONTAINING PROTEIN"/>
    <property type="match status" value="1"/>
</dbReference>
<organism evidence="3 4">
    <name type="scientific">Herbihabitans rhizosphaerae</name>
    <dbReference type="NCBI Taxonomy" id="1872711"/>
    <lineage>
        <taxon>Bacteria</taxon>
        <taxon>Bacillati</taxon>
        <taxon>Actinomycetota</taxon>
        <taxon>Actinomycetes</taxon>
        <taxon>Pseudonocardiales</taxon>
        <taxon>Pseudonocardiaceae</taxon>
        <taxon>Herbihabitans</taxon>
    </lineage>
</organism>
<dbReference type="OrthoDB" id="822427at2"/>
<feature type="compositionally biased region" description="Basic and acidic residues" evidence="1">
    <location>
        <begin position="1"/>
        <end position="16"/>
    </location>
</feature>
<sequence length="150" mass="16235">MTTLELPRRAGERPRTGPEVPHVQLSQNVPPEITDELKSWMSTALDGAVIKPSEISEPGSLAFFVNGAPGAVLLPPRLDAEFVHVHRDGSLHMALSAGDQASLIDAGWGERHPLYGPVVNVVMLYGPRDRDELEIAKKVVLAAHRYATTG</sequence>
<evidence type="ECO:0000256" key="1">
    <source>
        <dbReference type="SAM" id="MobiDB-lite"/>
    </source>
</evidence>
<dbReference type="RefSeq" id="WP_130344835.1">
    <property type="nucleotide sequence ID" value="NZ_SGWQ01000004.1"/>
</dbReference>
<dbReference type="AlphaFoldDB" id="A0A4V2ESZ4"/>
<evidence type="ECO:0000259" key="2">
    <source>
        <dbReference type="Pfam" id="PF17648"/>
    </source>
</evidence>
<evidence type="ECO:0000313" key="4">
    <source>
        <dbReference type="Proteomes" id="UP000294257"/>
    </source>
</evidence>
<dbReference type="Pfam" id="PF17648">
    <property type="entry name" value="Luciferase"/>
    <property type="match status" value="1"/>
</dbReference>
<name>A0A4V2ESZ4_9PSEU</name>
<dbReference type="EMBL" id="SGWQ01000004">
    <property type="protein sequence ID" value="RZS39283.1"/>
    <property type="molecule type" value="Genomic_DNA"/>
</dbReference>
<accession>A0A4V2ESZ4</accession>
<dbReference type="InterPro" id="IPR048273">
    <property type="entry name" value="Luciferase"/>
</dbReference>
<protein>
    <recommendedName>
        <fullName evidence="2">Luciferase domain-containing protein</fullName>
    </recommendedName>
</protein>
<gene>
    <name evidence="3" type="ORF">EV193_104500</name>
</gene>
<reference evidence="3 4" key="1">
    <citation type="submission" date="2019-02" db="EMBL/GenBank/DDBJ databases">
        <title>Genomic Encyclopedia of Type Strains, Phase IV (KMG-IV): sequencing the most valuable type-strain genomes for metagenomic binning, comparative biology and taxonomic classification.</title>
        <authorList>
            <person name="Goeker M."/>
        </authorList>
    </citation>
    <scope>NUCLEOTIDE SEQUENCE [LARGE SCALE GENOMIC DNA]</scope>
    <source>
        <strain evidence="3 4">DSM 101727</strain>
    </source>
</reference>
<dbReference type="Proteomes" id="UP000294257">
    <property type="component" value="Unassembled WGS sequence"/>
</dbReference>